<sequence length="71" mass="7820">MSVECFVKCVLDLVGIDELRARVCQWKDVDKAIAIVMGSRCDQGEASVREGLQSYLGELASLCVPPLMRDC</sequence>
<evidence type="ECO:0000313" key="1">
    <source>
        <dbReference type="EMBL" id="PZQ77798.1"/>
    </source>
</evidence>
<dbReference type="Proteomes" id="UP000249135">
    <property type="component" value="Unassembled WGS sequence"/>
</dbReference>
<gene>
    <name evidence="1" type="ORF">DI563_02640</name>
</gene>
<proteinExistence type="predicted"/>
<dbReference type="AlphaFoldDB" id="A0A2W5QKL4"/>
<accession>A0A2W5QKL4</accession>
<dbReference type="EMBL" id="QFPP01000010">
    <property type="protein sequence ID" value="PZQ77798.1"/>
    <property type="molecule type" value="Genomic_DNA"/>
</dbReference>
<protein>
    <submittedName>
        <fullName evidence="1">Uncharacterized protein</fullName>
    </submittedName>
</protein>
<evidence type="ECO:0000313" key="2">
    <source>
        <dbReference type="Proteomes" id="UP000249135"/>
    </source>
</evidence>
<name>A0A2W5QKL4_VARPD</name>
<comment type="caution">
    <text evidence="1">The sequence shown here is derived from an EMBL/GenBank/DDBJ whole genome shotgun (WGS) entry which is preliminary data.</text>
</comment>
<organism evidence="1 2">
    <name type="scientific">Variovorax paradoxus</name>
    <dbReference type="NCBI Taxonomy" id="34073"/>
    <lineage>
        <taxon>Bacteria</taxon>
        <taxon>Pseudomonadati</taxon>
        <taxon>Pseudomonadota</taxon>
        <taxon>Betaproteobacteria</taxon>
        <taxon>Burkholderiales</taxon>
        <taxon>Comamonadaceae</taxon>
        <taxon>Variovorax</taxon>
    </lineage>
</organism>
<reference evidence="1 2" key="1">
    <citation type="submission" date="2017-08" db="EMBL/GenBank/DDBJ databases">
        <title>Infants hospitalized years apart are colonized by the same room-sourced microbial strains.</title>
        <authorList>
            <person name="Brooks B."/>
            <person name="Olm M.R."/>
            <person name="Firek B.A."/>
            <person name="Baker R."/>
            <person name="Thomas B.C."/>
            <person name="Morowitz M.J."/>
            <person name="Banfield J.F."/>
        </authorList>
    </citation>
    <scope>NUCLEOTIDE SEQUENCE [LARGE SCALE GENOMIC DNA]</scope>
    <source>
        <strain evidence="1">S2_005_003_R2_41</strain>
    </source>
</reference>